<proteinExistence type="predicted"/>
<protein>
    <submittedName>
        <fullName evidence="1">Uncharacterized protein</fullName>
    </submittedName>
</protein>
<accession>A0A388K0E4</accession>
<name>A0A388K0E4_CHABU</name>
<dbReference type="Gramene" id="GBG63486">
    <property type="protein sequence ID" value="GBG63486"/>
    <property type="gene ID" value="CBR_g38104"/>
</dbReference>
<dbReference type="AlphaFoldDB" id="A0A388K0E4"/>
<dbReference type="EMBL" id="BFEA01000039">
    <property type="protein sequence ID" value="GBG63486.1"/>
    <property type="molecule type" value="Genomic_DNA"/>
</dbReference>
<keyword evidence="2" id="KW-1185">Reference proteome</keyword>
<reference evidence="1 2" key="1">
    <citation type="journal article" date="2018" name="Cell">
        <title>The Chara Genome: Secondary Complexity and Implications for Plant Terrestrialization.</title>
        <authorList>
            <person name="Nishiyama T."/>
            <person name="Sakayama H."/>
            <person name="Vries J.D."/>
            <person name="Buschmann H."/>
            <person name="Saint-Marcoux D."/>
            <person name="Ullrich K.K."/>
            <person name="Haas F.B."/>
            <person name="Vanderstraeten L."/>
            <person name="Becker D."/>
            <person name="Lang D."/>
            <person name="Vosolsobe S."/>
            <person name="Rombauts S."/>
            <person name="Wilhelmsson P.K.I."/>
            <person name="Janitza P."/>
            <person name="Kern R."/>
            <person name="Heyl A."/>
            <person name="Rumpler F."/>
            <person name="Villalobos L.I.A.C."/>
            <person name="Clay J.M."/>
            <person name="Skokan R."/>
            <person name="Toyoda A."/>
            <person name="Suzuki Y."/>
            <person name="Kagoshima H."/>
            <person name="Schijlen E."/>
            <person name="Tajeshwar N."/>
            <person name="Catarino B."/>
            <person name="Hetherington A.J."/>
            <person name="Saltykova A."/>
            <person name="Bonnot C."/>
            <person name="Breuninger H."/>
            <person name="Symeonidi A."/>
            <person name="Radhakrishnan G.V."/>
            <person name="Van Nieuwerburgh F."/>
            <person name="Deforce D."/>
            <person name="Chang C."/>
            <person name="Karol K.G."/>
            <person name="Hedrich R."/>
            <person name="Ulvskov P."/>
            <person name="Glockner G."/>
            <person name="Delwiche C.F."/>
            <person name="Petrasek J."/>
            <person name="Van de Peer Y."/>
            <person name="Friml J."/>
            <person name="Beilby M."/>
            <person name="Dolan L."/>
            <person name="Kohara Y."/>
            <person name="Sugano S."/>
            <person name="Fujiyama A."/>
            <person name="Delaux P.-M."/>
            <person name="Quint M."/>
            <person name="TheiBen G."/>
            <person name="Hagemann M."/>
            <person name="Harholt J."/>
            <person name="Dunand C."/>
            <person name="Zachgo S."/>
            <person name="Langdale J."/>
            <person name="Maumus F."/>
            <person name="Straeten D.V.D."/>
            <person name="Gould S.B."/>
            <person name="Rensing S.A."/>
        </authorList>
    </citation>
    <scope>NUCLEOTIDE SEQUENCE [LARGE SCALE GENOMIC DNA]</scope>
    <source>
        <strain evidence="1 2">S276</strain>
    </source>
</reference>
<gene>
    <name evidence="1" type="ORF">CBR_g38104</name>
</gene>
<comment type="caution">
    <text evidence="1">The sequence shown here is derived from an EMBL/GenBank/DDBJ whole genome shotgun (WGS) entry which is preliminary data.</text>
</comment>
<evidence type="ECO:0000313" key="2">
    <source>
        <dbReference type="Proteomes" id="UP000265515"/>
    </source>
</evidence>
<sequence>MKASPLLAFLLHGELDVFDKRSSGHDLHEMCFRRLFCTGVSAHALISVRNTMVLHMACFTGLAAVPSIPMEETSEVCASDRLMEEKGDRYVHDQLLEEREDICARSAAAGKRRHMCTKGCALPVPAFFTGAW</sequence>
<organism evidence="1 2">
    <name type="scientific">Chara braunii</name>
    <name type="common">Braun's stonewort</name>
    <dbReference type="NCBI Taxonomy" id="69332"/>
    <lineage>
        <taxon>Eukaryota</taxon>
        <taxon>Viridiplantae</taxon>
        <taxon>Streptophyta</taxon>
        <taxon>Charophyceae</taxon>
        <taxon>Charales</taxon>
        <taxon>Characeae</taxon>
        <taxon>Chara</taxon>
    </lineage>
</organism>
<dbReference type="Proteomes" id="UP000265515">
    <property type="component" value="Unassembled WGS sequence"/>
</dbReference>
<evidence type="ECO:0000313" key="1">
    <source>
        <dbReference type="EMBL" id="GBG63486.1"/>
    </source>
</evidence>